<feature type="coiled-coil region" evidence="8">
    <location>
        <begin position="44"/>
        <end position="71"/>
    </location>
</feature>
<dbReference type="InterPro" id="IPR036935">
    <property type="entry name" value="Ribosomal_bL9_N_sf"/>
</dbReference>
<dbReference type="InterPro" id="IPR020594">
    <property type="entry name" value="Ribosomal_bL9_bac/chp"/>
</dbReference>
<dbReference type="Proteomes" id="UP000199608">
    <property type="component" value="Unassembled WGS sequence"/>
</dbReference>
<dbReference type="Gene3D" id="3.10.430.100">
    <property type="entry name" value="Ribosomal protein L9, C-terminal domain"/>
    <property type="match status" value="1"/>
</dbReference>
<dbReference type="HAMAP" id="MF_00503">
    <property type="entry name" value="Ribosomal_bL9"/>
    <property type="match status" value="1"/>
</dbReference>
<dbReference type="Pfam" id="PF01281">
    <property type="entry name" value="Ribosomal_L9_N"/>
    <property type="match status" value="1"/>
</dbReference>
<evidence type="ECO:0000256" key="6">
    <source>
        <dbReference type="ARBA" id="ARBA00035292"/>
    </source>
</evidence>
<name>A0A1H2ER84_9BACT</name>
<comment type="function">
    <text evidence="7">Binds to the 23S rRNA.</text>
</comment>
<dbReference type="RefSeq" id="WP_092231794.1">
    <property type="nucleotide sequence ID" value="NZ_FNLL01000003.1"/>
</dbReference>
<dbReference type="InterPro" id="IPR020069">
    <property type="entry name" value="Ribosomal_bL9_C"/>
</dbReference>
<dbReference type="GO" id="GO:0019843">
    <property type="term" value="F:rRNA binding"/>
    <property type="evidence" value="ECO:0007669"/>
    <property type="project" value="UniProtKB-UniRule"/>
</dbReference>
<dbReference type="EMBL" id="FNLL01000003">
    <property type="protein sequence ID" value="SDT97601.1"/>
    <property type="molecule type" value="Genomic_DNA"/>
</dbReference>
<keyword evidence="5 7" id="KW-0687">Ribonucleoprotein</keyword>
<dbReference type="NCBIfam" id="TIGR00158">
    <property type="entry name" value="L9"/>
    <property type="match status" value="1"/>
</dbReference>
<accession>A0A1H2ER84</accession>
<evidence type="ECO:0000256" key="4">
    <source>
        <dbReference type="ARBA" id="ARBA00022980"/>
    </source>
</evidence>
<dbReference type="InterPro" id="IPR009027">
    <property type="entry name" value="Ribosomal_bL9/RNase_H1_N"/>
</dbReference>
<protein>
    <recommendedName>
        <fullName evidence="6 7">Large ribosomal subunit protein bL9</fullName>
    </recommendedName>
</protein>
<dbReference type="AlphaFoldDB" id="A0A1H2ER84"/>
<feature type="domain" description="Ribosomal protein L9" evidence="9">
    <location>
        <begin position="13"/>
        <end position="40"/>
    </location>
</feature>
<dbReference type="PROSITE" id="PS00651">
    <property type="entry name" value="RIBOSOMAL_L9"/>
    <property type="match status" value="1"/>
</dbReference>
<proteinExistence type="inferred from homology"/>
<dbReference type="InterPro" id="IPR000244">
    <property type="entry name" value="Ribosomal_bL9"/>
</dbReference>
<dbReference type="SUPFAM" id="SSF55658">
    <property type="entry name" value="L9 N-domain-like"/>
    <property type="match status" value="1"/>
</dbReference>
<evidence type="ECO:0000256" key="1">
    <source>
        <dbReference type="ARBA" id="ARBA00010605"/>
    </source>
</evidence>
<evidence type="ECO:0000256" key="2">
    <source>
        <dbReference type="ARBA" id="ARBA00022730"/>
    </source>
</evidence>
<keyword evidence="8" id="KW-0175">Coiled coil</keyword>
<dbReference type="GO" id="GO:0005840">
    <property type="term" value="C:ribosome"/>
    <property type="evidence" value="ECO:0007669"/>
    <property type="project" value="UniProtKB-KW"/>
</dbReference>
<keyword evidence="3 7" id="KW-0694">RNA-binding</keyword>
<dbReference type="SUPFAM" id="SSF55653">
    <property type="entry name" value="Ribosomal protein L9 C-domain"/>
    <property type="match status" value="1"/>
</dbReference>
<evidence type="ECO:0000256" key="7">
    <source>
        <dbReference type="HAMAP-Rule" id="MF_00503"/>
    </source>
</evidence>
<evidence type="ECO:0000256" key="5">
    <source>
        <dbReference type="ARBA" id="ARBA00023274"/>
    </source>
</evidence>
<evidence type="ECO:0000313" key="10">
    <source>
        <dbReference type="EMBL" id="SDT97601.1"/>
    </source>
</evidence>
<evidence type="ECO:0000313" key="11">
    <source>
        <dbReference type="Proteomes" id="UP000199608"/>
    </source>
</evidence>
<dbReference type="PANTHER" id="PTHR21368">
    <property type="entry name" value="50S RIBOSOMAL PROTEIN L9"/>
    <property type="match status" value="1"/>
</dbReference>
<dbReference type="Gene3D" id="3.40.5.10">
    <property type="entry name" value="Ribosomal protein L9, N-terminal domain"/>
    <property type="match status" value="1"/>
</dbReference>
<dbReference type="InterPro" id="IPR036791">
    <property type="entry name" value="Ribosomal_bL9_C_sf"/>
</dbReference>
<organism evidence="10 11">
    <name type="scientific">Desulfobacula phenolica</name>
    <dbReference type="NCBI Taxonomy" id="90732"/>
    <lineage>
        <taxon>Bacteria</taxon>
        <taxon>Pseudomonadati</taxon>
        <taxon>Thermodesulfobacteriota</taxon>
        <taxon>Desulfobacteria</taxon>
        <taxon>Desulfobacterales</taxon>
        <taxon>Desulfobacteraceae</taxon>
        <taxon>Desulfobacula</taxon>
    </lineage>
</organism>
<reference evidence="11" key="1">
    <citation type="submission" date="2016-10" db="EMBL/GenBank/DDBJ databases">
        <authorList>
            <person name="Varghese N."/>
            <person name="Submissions S."/>
        </authorList>
    </citation>
    <scope>NUCLEOTIDE SEQUENCE [LARGE SCALE GENOMIC DNA]</scope>
    <source>
        <strain evidence="11">DSM 3384</strain>
    </source>
</reference>
<dbReference type="Pfam" id="PF03948">
    <property type="entry name" value="Ribosomal_L9_C"/>
    <property type="match status" value="1"/>
</dbReference>
<dbReference type="GO" id="GO:0006412">
    <property type="term" value="P:translation"/>
    <property type="evidence" value="ECO:0007669"/>
    <property type="project" value="UniProtKB-UniRule"/>
</dbReference>
<dbReference type="GO" id="GO:0003735">
    <property type="term" value="F:structural constituent of ribosome"/>
    <property type="evidence" value="ECO:0007669"/>
    <property type="project" value="InterPro"/>
</dbReference>
<keyword evidence="2 7" id="KW-0699">rRNA-binding</keyword>
<evidence type="ECO:0000256" key="3">
    <source>
        <dbReference type="ARBA" id="ARBA00022884"/>
    </source>
</evidence>
<comment type="similarity">
    <text evidence="1 7">Belongs to the bacterial ribosomal protein bL9 family.</text>
</comment>
<keyword evidence="11" id="KW-1185">Reference proteome</keyword>
<dbReference type="GO" id="GO:1990904">
    <property type="term" value="C:ribonucleoprotein complex"/>
    <property type="evidence" value="ECO:0007669"/>
    <property type="project" value="UniProtKB-KW"/>
</dbReference>
<evidence type="ECO:0000259" key="9">
    <source>
        <dbReference type="PROSITE" id="PS00651"/>
    </source>
</evidence>
<evidence type="ECO:0000256" key="8">
    <source>
        <dbReference type="SAM" id="Coils"/>
    </source>
</evidence>
<dbReference type="InterPro" id="IPR020070">
    <property type="entry name" value="Ribosomal_bL9_N"/>
</dbReference>
<gene>
    <name evidence="7" type="primary">rplI</name>
    <name evidence="10" type="ORF">SAMN04487931_103302</name>
</gene>
<sequence length="152" mass="17245">MRVILKETIDTLGIAGTECDVAAGYGRNYLLPQSKAILATPQNRKVMEQAKAKLELQIAKERKLAEEMADKIKTVVCTIKAKVHEDVRLYGSVTTHDIKESLNKQDITLERRAILLAEPIKEIGEYKVPIRLYKDVEPEITVNVIEEEKEEK</sequence>
<keyword evidence="4 7" id="KW-0689">Ribosomal protein</keyword>